<keyword evidence="6 8" id="KW-0472">Membrane</keyword>
<dbReference type="InterPro" id="IPR036640">
    <property type="entry name" value="ABC1_TM_sf"/>
</dbReference>
<keyword evidence="3 8" id="KW-0812">Transmembrane</keyword>
<organism evidence="10 11">
    <name type="scientific">Vanilla planifolia</name>
    <name type="common">Vanilla</name>
    <dbReference type="NCBI Taxonomy" id="51239"/>
    <lineage>
        <taxon>Eukaryota</taxon>
        <taxon>Viridiplantae</taxon>
        <taxon>Streptophyta</taxon>
        <taxon>Embryophyta</taxon>
        <taxon>Tracheophyta</taxon>
        <taxon>Spermatophyta</taxon>
        <taxon>Magnoliopsida</taxon>
        <taxon>Liliopsida</taxon>
        <taxon>Asparagales</taxon>
        <taxon>Orchidaceae</taxon>
        <taxon>Vanilloideae</taxon>
        <taxon>Vanilleae</taxon>
        <taxon>Vanilla</taxon>
    </lineage>
</organism>
<comment type="caution">
    <text evidence="10">The sequence shown here is derived from an EMBL/GenBank/DDBJ whole genome shotgun (WGS) entry which is preliminary data.</text>
</comment>
<keyword evidence="5 8" id="KW-1133">Transmembrane helix</keyword>
<dbReference type="GO" id="GO:0140359">
    <property type="term" value="F:ABC-type transporter activity"/>
    <property type="evidence" value="ECO:0007669"/>
    <property type="project" value="InterPro"/>
</dbReference>
<dbReference type="PANTHER" id="PTHR45136:SF2">
    <property type="entry name" value="ABC TRANSPORTER DOMAIN-CONTAINING PROTEIN"/>
    <property type="match status" value="1"/>
</dbReference>
<dbReference type="EMBL" id="JADCNM010000002">
    <property type="protein sequence ID" value="KAG0493309.1"/>
    <property type="molecule type" value="Genomic_DNA"/>
</dbReference>
<evidence type="ECO:0000259" key="9">
    <source>
        <dbReference type="PROSITE" id="PS50929"/>
    </source>
</evidence>
<evidence type="ECO:0000256" key="4">
    <source>
        <dbReference type="ARBA" id="ARBA00022737"/>
    </source>
</evidence>
<evidence type="ECO:0000256" key="8">
    <source>
        <dbReference type="SAM" id="Phobius"/>
    </source>
</evidence>
<comment type="similarity">
    <text evidence="1">Belongs to the ABC transporter superfamily. ABCB family. Multidrug resistance exporter (TC 3.A.1.201) subfamily.</text>
</comment>
<feature type="domain" description="ABC transmembrane type-1" evidence="9">
    <location>
        <begin position="11"/>
        <end position="123"/>
    </location>
</feature>
<evidence type="ECO:0000256" key="5">
    <source>
        <dbReference type="ARBA" id="ARBA00022989"/>
    </source>
</evidence>
<evidence type="ECO:0000256" key="3">
    <source>
        <dbReference type="ARBA" id="ARBA00022692"/>
    </source>
</evidence>
<dbReference type="OrthoDB" id="6500128at2759"/>
<dbReference type="Proteomes" id="UP000639772">
    <property type="component" value="Unassembled WGS sequence"/>
</dbReference>
<evidence type="ECO:0000256" key="2">
    <source>
        <dbReference type="ARBA" id="ARBA00022448"/>
    </source>
</evidence>
<sequence length="123" mass="13632">MINASAWRQALLGGAGAIVFGAVKPVYCYALGGLIMVYFIKDHDEMKDKTRTYALIFVGLSVVSLVVNILQHYNLGVMGENLTRRVRERMLSKILTFEVGWFDEEENSTGAICSRIANNATVV</sequence>
<dbReference type="InterPro" id="IPR011527">
    <property type="entry name" value="ABC1_TM_dom"/>
</dbReference>
<feature type="transmembrane region" description="Helical" evidence="8">
    <location>
        <begin position="52"/>
        <end position="73"/>
    </location>
</feature>
<proteinExistence type="inferred from homology"/>
<dbReference type="AlphaFoldDB" id="A0A835RKT8"/>
<dbReference type="Pfam" id="PF00664">
    <property type="entry name" value="ABC_membrane"/>
    <property type="match status" value="1"/>
</dbReference>
<accession>A0A835RKT8</accession>
<keyword evidence="2" id="KW-0813">Transport</keyword>
<gene>
    <name evidence="10" type="ORF">HPP92_004303</name>
</gene>
<evidence type="ECO:0000256" key="7">
    <source>
        <dbReference type="ARBA" id="ARBA00023180"/>
    </source>
</evidence>
<dbReference type="PROSITE" id="PS50929">
    <property type="entry name" value="ABC_TM1F"/>
    <property type="match status" value="1"/>
</dbReference>
<evidence type="ECO:0000256" key="1">
    <source>
        <dbReference type="ARBA" id="ARBA00007577"/>
    </source>
</evidence>
<dbReference type="PANTHER" id="PTHR45136">
    <property type="entry name" value="ABC TRANSPORTER DOMAIN-CONTAINING PROTEIN"/>
    <property type="match status" value="1"/>
</dbReference>
<keyword evidence="7" id="KW-0325">Glycoprotein</keyword>
<protein>
    <recommendedName>
        <fullName evidence="9">ABC transmembrane type-1 domain-containing protein</fullName>
    </recommendedName>
</protein>
<evidence type="ECO:0000313" key="11">
    <source>
        <dbReference type="Proteomes" id="UP000639772"/>
    </source>
</evidence>
<name>A0A835RKT8_VANPL</name>
<dbReference type="Gene3D" id="1.20.1560.10">
    <property type="entry name" value="ABC transporter type 1, transmembrane domain"/>
    <property type="match status" value="1"/>
</dbReference>
<evidence type="ECO:0000313" key="10">
    <source>
        <dbReference type="EMBL" id="KAG0493309.1"/>
    </source>
</evidence>
<keyword evidence="4" id="KW-0677">Repeat</keyword>
<dbReference type="GO" id="GO:0005524">
    <property type="term" value="F:ATP binding"/>
    <property type="evidence" value="ECO:0007669"/>
    <property type="project" value="InterPro"/>
</dbReference>
<evidence type="ECO:0000256" key="6">
    <source>
        <dbReference type="ARBA" id="ARBA00023136"/>
    </source>
</evidence>
<dbReference type="SUPFAM" id="SSF90123">
    <property type="entry name" value="ABC transporter transmembrane region"/>
    <property type="match status" value="1"/>
</dbReference>
<dbReference type="GO" id="GO:0016020">
    <property type="term" value="C:membrane"/>
    <property type="evidence" value="ECO:0007669"/>
    <property type="project" value="InterPro"/>
</dbReference>
<reference evidence="10 11" key="1">
    <citation type="journal article" date="2020" name="Nat. Food">
        <title>A phased Vanilla planifolia genome enables genetic improvement of flavour and production.</title>
        <authorList>
            <person name="Hasing T."/>
            <person name="Tang H."/>
            <person name="Brym M."/>
            <person name="Khazi F."/>
            <person name="Huang T."/>
            <person name="Chambers A.H."/>
        </authorList>
    </citation>
    <scope>NUCLEOTIDE SEQUENCE [LARGE SCALE GENOMIC DNA]</scope>
    <source>
        <tissue evidence="10">Leaf</tissue>
    </source>
</reference>
<feature type="transmembrane region" description="Helical" evidence="8">
    <location>
        <begin position="12"/>
        <end position="40"/>
    </location>
</feature>